<gene>
    <name evidence="9" type="ORF">EV696_11279</name>
</gene>
<keyword evidence="6 8" id="KW-0472">Membrane</keyword>
<evidence type="ECO:0000256" key="2">
    <source>
        <dbReference type="ARBA" id="ARBA00005811"/>
    </source>
</evidence>
<dbReference type="GO" id="GO:0015031">
    <property type="term" value="P:protein transport"/>
    <property type="evidence" value="ECO:0007669"/>
    <property type="project" value="UniProtKB-KW"/>
</dbReference>
<evidence type="ECO:0000256" key="1">
    <source>
        <dbReference type="ARBA" id="ARBA00004162"/>
    </source>
</evidence>
<dbReference type="GO" id="GO:0022857">
    <property type="term" value="F:transmembrane transporter activity"/>
    <property type="evidence" value="ECO:0007669"/>
    <property type="project" value="InterPro"/>
</dbReference>
<keyword evidence="3" id="KW-1003">Cell membrane</keyword>
<dbReference type="Proteomes" id="UP000295375">
    <property type="component" value="Unassembled WGS sequence"/>
</dbReference>
<dbReference type="Gene3D" id="3.30.420.270">
    <property type="match status" value="1"/>
</dbReference>
<proteinExistence type="inferred from homology"/>
<evidence type="ECO:0000256" key="7">
    <source>
        <dbReference type="RuleBase" id="RU003879"/>
    </source>
</evidence>
<evidence type="ECO:0000256" key="8">
    <source>
        <dbReference type="SAM" id="Phobius"/>
    </source>
</evidence>
<organism evidence="9 10">
    <name type="scientific">Permianibacter aggregans</name>
    <dbReference type="NCBI Taxonomy" id="1510150"/>
    <lineage>
        <taxon>Bacteria</taxon>
        <taxon>Pseudomonadati</taxon>
        <taxon>Pseudomonadota</taxon>
        <taxon>Gammaproteobacteria</taxon>
        <taxon>Pseudomonadales</taxon>
        <taxon>Pseudomonadaceae</taxon>
        <taxon>Permianibacter</taxon>
    </lineage>
</organism>
<dbReference type="PANTHER" id="PTHR30558:SF13">
    <property type="entry name" value="BIOPOLYMER TRANSPORT PROTEIN EXBD2"/>
    <property type="match status" value="1"/>
</dbReference>
<dbReference type="AlphaFoldDB" id="A0A4V3D7A5"/>
<reference evidence="9 10" key="1">
    <citation type="submission" date="2019-03" db="EMBL/GenBank/DDBJ databases">
        <title>Genomic Encyclopedia of Type Strains, Phase IV (KMG-IV): sequencing the most valuable type-strain genomes for metagenomic binning, comparative biology and taxonomic classification.</title>
        <authorList>
            <person name="Goeker M."/>
        </authorList>
    </citation>
    <scope>NUCLEOTIDE SEQUENCE [LARGE SCALE GENOMIC DNA]</scope>
    <source>
        <strain evidence="9 10">DSM 103792</strain>
    </source>
</reference>
<dbReference type="OrthoDB" id="9793581at2"/>
<accession>A0A4V3D7A5</accession>
<keyword evidence="4 7" id="KW-0812">Transmembrane</keyword>
<evidence type="ECO:0000256" key="5">
    <source>
        <dbReference type="ARBA" id="ARBA00022989"/>
    </source>
</evidence>
<evidence type="ECO:0000313" key="10">
    <source>
        <dbReference type="Proteomes" id="UP000295375"/>
    </source>
</evidence>
<evidence type="ECO:0000256" key="4">
    <source>
        <dbReference type="ARBA" id="ARBA00022692"/>
    </source>
</evidence>
<keyword evidence="10" id="KW-1185">Reference proteome</keyword>
<evidence type="ECO:0000256" key="3">
    <source>
        <dbReference type="ARBA" id="ARBA00022475"/>
    </source>
</evidence>
<keyword evidence="5 8" id="KW-1133">Transmembrane helix</keyword>
<sequence>MSKSSRGQQEEAQIDMTPMLDVVFIMLIFFITTASFVREAGIEVQSPEANMAIKKPEANVFVAVGADNKIWVDKRQVEAPVLRQVIESLRAENPGGAVVIQADKQSDVGTVIAALDAIKAAGVEDVSVATEVE</sequence>
<name>A0A4V3D7A5_9GAMM</name>
<evidence type="ECO:0000256" key="6">
    <source>
        <dbReference type="ARBA" id="ARBA00023136"/>
    </source>
</evidence>
<comment type="caution">
    <text evidence="9">The sequence shown here is derived from an EMBL/GenBank/DDBJ whole genome shotgun (WGS) entry which is preliminary data.</text>
</comment>
<comment type="subcellular location">
    <subcellularLocation>
        <location evidence="1">Cell membrane</location>
        <topology evidence="1">Single-pass membrane protein</topology>
    </subcellularLocation>
    <subcellularLocation>
        <location evidence="7">Cell membrane</location>
        <topology evidence="7">Single-pass type II membrane protein</topology>
    </subcellularLocation>
</comment>
<keyword evidence="7" id="KW-0813">Transport</keyword>
<dbReference type="PANTHER" id="PTHR30558">
    <property type="entry name" value="EXBD MEMBRANE COMPONENT OF PMF-DRIVEN MACROMOLECULE IMPORT SYSTEM"/>
    <property type="match status" value="1"/>
</dbReference>
<dbReference type="EMBL" id="SNYM01000012">
    <property type="protein sequence ID" value="TDQ46817.1"/>
    <property type="molecule type" value="Genomic_DNA"/>
</dbReference>
<dbReference type="Pfam" id="PF02472">
    <property type="entry name" value="ExbD"/>
    <property type="match status" value="1"/>
</dbReference>
<comment type="similarity">
    <text evidence="2 7">Belongs to the ExbD/TolR family.</text>
</comment>
<protein>
    <submittedName>
        <fullName evidence="9">Outer membrane transport energization protein ExbD</fullName>
    </submittedName>
</protein>
<feature type="transmembrane region" description="Helical" evidence="8">
    <location>
        <begin position="20"/>
        <end position="37"/>
    </location>
</feature>
<keyword evidence="7" id="KW-0653">Protein transport</keyword>
<dbReference type="GO" id="GO:0005886">
    <property type="term" value="C:plasma membrane"/>
    <property type="evidence" value="ECO:0007669"/>
    <property type="project" value="UniProtKB-SubCell"/>
</dbReference>
<dbReference type="InterPro" id="IPR003400">
    <property type="entry name" value="ExbD"/>
</dbReference>
<dbReference type="RefSeq" id="WP_133591578.1">
    <property type="nucleotide sequence ID" value="NZ_SNYM01000012.1"/>
</dbReference>
<evidence type="ECO:0000313" key="9">
    <source>
        <dbReference type="EMBL" id="TDQ46817.1"/>
    </source>
</evidence>